<feature type="non-terminal residue" evidence="2">
    <location>
        <position position="75"/>
    </location>
</feature>
<dbReference type="Proteomes" id="UP001482620">
    <property type="component" value="Unassembled WGS sequence"/>
</dbReference>
<gene>
    <name evidence="2" type="ORF">ILYODFUR_024099</name>
</gene>
<dbReference type="PANTHER" id="PTHR24417:SF2">
    <property type="entry name" value="SERINE_THREONINE-PROTEIN KINASE LMTK3"/>
    <property type="match status" value="1"/>
</dbReference>
<keyword evidence="1" id="KW-0812">Transmembrane</keyword>
<name>A0ABV0U9Q1_9TELE</name>
<proteinExistence type="predicted"/>
<accession>A0ABV0U9Q1</accession>
<organism evidence="2 3">
    <name type="scientific">Ilyodon furcidens</name>
    <name type="common">goldbreast splitfin</name>
    <dbReference type="NCBI Taxonomy" id="33524"/>
    <lineage>
        <taxon>Eukaryota</taxon>
        <taxon>Metazoa</taxon>
        <taxon>Chordata</taxon>
        <taxon>Craniata</taxon>
        <taxon>Vertebrata</taxon>
        <taxon>Euteleostomi</taxon>
        <taxon>Actinopterygii</taxon>
        <taxon>Neopterygii</taxon>
        <taxon>Teleostei</taxon>
        <taxon>Neoteleostei</taxon>
        <taxon>Acanthomorphata</taxon>
        <taxon>Ovalentaria</taxon>
        <taxon>Atherinomorphae</taxon>
        <taxon>Cyprinodontiformes</taxon>
        <taxon>Goodeidae</taxon>
        <taxon>Ilyodon</taxon>
    </lineage>
</organism>
<dbReference type="EMBL" id="JAHRIQ010060750">
    <property type="protein sequence ID" value="MEQ2241317.1"/>
    <property type="molecule type" value="Genomic_DNA"/>
</dbReference>
<evidence type="ECO:0000313" key="3">
    <source>
        <dbReference type="Proteomes" id="UP001482620"/>
    </source>
</evidence>
<dbReference type="PANTHER" id="PTHR24417">
    <property type="entry name" value="SERINE/THREONINE-PROTEIN KINASE LMTK1"/>
    <property type="match status" value="1"/>
</dbReference>
<comment type="caution">
    <text evidence="2">The sequence shown here is derived from an EMBL/GenBank/DDBJ whole genome shotgun (WGS) entry which is preliminary data.</text>
</comment>
<feature type="transmembrane region" description="Helical" evidence="1">
    <location>
        <begin position="44"/>
        <end position="67"/>
    </location>
</feature>
<protein>
    <submittedName>
        <fullName evidence="2">Uncharacterized protein</fullName>
    </submittedName>
</protein>
<evidence type="ECO:0000313" key="2">
    <source>
        <dbReference type="EMBL" id="MEQ2241317.1"/>
    </source>
</evidence>
<evidence type="ECO:0000256" key="1">
    <source>
        <dbReference type="SAM" id="Phobius"/>
    </source>
</evidence>
<sequence>MRPHCWVMVALAGIMSYLSPERALGAPQREVSQTRAESLSPPPYVIILISCSGLVSFVLLLLTCLCCKRGGVGFN</sequence>
<keyword evidence="1" id="KW-1133">Transmembrane helix</keyword>
<reference evidence="2 3" key="1">
    <citation type="submission" date="2021-06" db="EMBL/GenBank/DDBJ databases">
        <authorList>
            <person name="Palmer J.M."/>
        </authorList>
    </citation>
    <scope>NUCLEOTIDE SEQUENCE [LARGE SCALE GENOMIC DNA]</scope>
    <source>
        <strain evidence="3">if_2019</strain>
        <tissue evidence="2">Muscle</tissue>
    </source>
</reference>
<keyword evidence="3" id="KW-1185">Reference proteome</keyword>
<keyword evidence="1" id="KW-0472">Membrane</keyword>